<keyword evidence="4" id="KW-1185">Reference proteome</keyword>
<dbReference type="AlphaFoldDB" id="A0A8C6WVW5"/>
<dbReference type="PANTHER" id="PTHR47272:SF1">
    <property type="entry name" value="PIGGYBAC TRANSPOSABLE ELEMENT-DERIVED PROTEIN 3-LIKE"/>
    <property type="match status" value="1"/>
</dbReference>
<proteinExistence type="predicted"/>
<dbReference type="InterPro" id="IPR029526">
    <property type="entry name" value="PGBD"/>
</dbReference>
<evidence type="ECO:0000256" key="1">
    <source>
        <dbReference type="SAM" id="MobiDB-lite"/>
    </source>
</evidence>
<feature type="region of interest" description="Disordered" evidence="1">
    <location>
        <begin position="439"/>
        <end position="464"/>
    </location>
</feature>
<evidence type="ECO:0000313" key="3">
    <source>
        <dbReference type="Ensembl" id="ENSNMLP00000035858.1"/>
    </source>
</evidence>
<dbReference type="PANTHER" id="PTHR47272">
    <property type="entry name" value="DDE_TNP_1_7 DOMAIN-CONTAINING PROTEIN"/>
    <property type="match status" value="1"/>
</dbReference>
<feature type="domain" description="PiggyBac transposable element-derived protein" evidence="2">
    <location>
        <begin position="40"/>
        <end position="401"/>
    </location>
</feature>
<dbReference type="Pfam" id="PF13843">
    <property type="entry name" value="DDE_Tnp_1_7"/>
    <property type="match status" value="1"/>
</dbReference>
<evidence type="ECO:0000259" key="2">
    <source>
        <dbReference type="Pfam" id="PF13843"/>
    </source>
</evidence>
<dbReference type="Ensembl" id="ENSNMLT00000039945.1">
    <property type="protein sequence ID" value="ENSNMLP00000035858.1"/>
    <property type="gene ID" value="ENSNMLG00000022265.1"/>
</dbReference>
<dbReference type="Proteomes" id="UP000694523">
    <property type="component" value="Unplaced"/>
</dbReference>
<name>A0A8C6WVW5_9GOBI</name>
<reference evidence="3" key="1">
    <citation type="submission" date="2025-08" db="UniProtKB">
        <authorList>
            <consortium name="Ensembl"/>
        </authorList>
    </citation>
    <scope>IDENTIFICATION</scope>
</reference>
<accession>A0A8C6WVW5</accession>
<organism evidence="3 4">
    <name type="scientific">Neogobius melanostomus</name>
    <name type="common">round goby</name>
    <dbReference type="NCBI Taxonomy" id="47308"/>
    <lineage>
        <taxon>Eukaryota</taxon>
        <taxon>Metazoa</taxon>
        <taxon>Chordata</taxon>
        <taxon>Craniata</taxon>
        <taxon>Vertebrata</taxon>
        <taxon>Euteleostomi</taxon>
        <taxon>Actinopterygii</taxon>
        <taxon>Neopterygii</taxon>
        <taxon>Teleostei</taxon>
        <taxon>Neoteleostei</taxon>
        <taxon>Acanthomorphata</taxon>
        <taxon>Gobiaria</taxon>
        <taxon>Gobiiformes</taxon>
        <taxon>Gobioidei</taxon>
        <taxon>Gobiidae</taxon>
        <taxon>Benthophilinae</taxon>
        <taxon>Neogobiini</taxon>
        <taxon>Neogobius</taxon>
    </lineage>
</organism>
<evidence type="ECO:0000313" key="4">
    <source>
        <dbReference type="Proteomes" id="UP000694523"/>
    </source>
</evidence>
<reference evidence="3" key="2">
    <citation type="submission" date="2025-09" db="UniProtKB">
        <authorList>
            <consortium name="Ensembl"/>
        </authorList>
    </citation>
    <scope>IDENTIFICATION</scope>
</reference>
<sequence length="524" mass="60136">MLPEPEHDNGLPRWRTSHNANFPDYPEWQGNLPRSEDVFSPLHYFKMFYSEDILSVIAEQSNLYAIQCNPNKPLNLSTKELEQFIGTVIYMSLFGLPATRMFWNKATRVHQVADTMNLNRWEAIKKALHFNDNEARLTGSPDPLYKIRPLVDHLTAKLKSIPMSEKLAVDEQIVPFKGRNKLKQYLPAKPKKWGYKILVLASSEGIPHNFEIYTGRVEQPQELADVGASGNVVLRLAQPIPRKQNYKLFFDNWFTSVPLILTLAQEGIHATGTVRSNRLPGVNLIADAELKRSGRGSFIQKTAMVGNTTLYAIKWYDNRSVSLLSNYMCAYPVTEVDRWDRKRKEVIKVPRPAIVREYNKNMGGVDLLDSLIALYRSKIRSKKWYHRLVFHFIDMMIVTAWLLYRRDCTVNGLRKVEQMKLHTFKSYVAESLCKTGKDLERKRGRPSSTVAEEHEEKCRRGPATPIPVPDVRLDATAHWMVIAENKGRCKVPGCKGTPKVKCRKCGVHLCFTATSNCFLLFHTQ</sequence>
<protein>
    <recommendedName>
        <fullName evidence="2">PiggyBac transposable element-derived protein domain-containing protein</fullName>
    </recommendedName>
</protein>